<evidence type="ECO:0000313" key="9">
    <source>
        <dbReference type="EMBL" id="KYH29142.1"/>
    </source>
</evidence>
<dbReference type="PANTHER" id="PTHR43386:SF23">
    <property type="entry name" value="ABC TRANSPORTER"/>
    <property type="match status" value="1"/>
</dbReference>
<feature type="domain" description="ABC transmembrane type-1" evidence="8">
    <location>
        <begin position="88"/>
        <end position="278"/>
    </location>
</feature>
<dbReference type="STRING" id="1121305.CLCOL_12790"/>
<dbReference type="Proteomes" id="UP000075374">
    <property type="component" value="Unassembled WGS sequence"/>
</dbReference>
<evidence type="ECO:0000256" key="2">
    <source>
        <dbReference type="ARBA" id="ARBA00022448"/>
    </source>
</evidence>
<evidence type="ECO:0000313" key="10">
    <source>
        <dbReference type="Proteomes" id="UP000075374"/>
    </source>
</evidence>
<reference evidence="9 10" key="1">
    <citation type="submission" date="2016-02" db="EMBL/GenBank/DDBJ databases">
        <title>Genome sequence of Clostridium colicanis DSM 13634.</title>
        <authorList>
            <person name="Poehlein A."/>
            <person name="Daniel R."/>
        </authorList>
    </citation>
    <scope>NUCLEOTIDE SEQUENCE [LARGE SCALE GENOMIC DNA]</scope>
    <source>
        <strain evidence="9 10">DSM 13634</strain>
    </source>
</reference>
<dbReference type="CDD" id="cd06261">
    <property type="entry name" value="TM_PBP2"/>
    <property type="match status" value="1"/>
</dbReference>
<feature type="transmembrane region" description="Helical" evidence="7">
    <location>
        <begin position="28"/>
        <end position="49"/>
    </location>
</feature>
<keyword evidence="10" id="KW-1185">Reference proteome</keyword>
<feature type="transmembrane region" description="Helical" evidence="7">
    <location>
        <begin position="256"/>
        <end position="277"/>
    </location>
</feature>
<evidence type="ECO:0000256" key="5">
    <source>
        <dbReference type="ARBA" id="ARBA00022989"/>
    </source>
</evidence>
<evidence type="ECO:0000256" key="3">
    <source>
        <dbReference type="ARBA" id="ARBA00022475"/>
    </source>
</evidence>
<keyword evidence="2 7" id="KW-0813">Transport</keyword>
<organism evidence="9 10">
    <name type="scientific">Clostridium colicanis DSM 13634</name>
    <dbReference type="NCBI Taxonomy" id="1121305"/>
    <lineage>
        <taxon>Bacteria</taxon>
        <taxon>Bacillati</taxon>
        <taxon>Bacillota</taxon>
        <taxon>Clostridia</taxon>
        <taxon>Eubacteriales</taxon>
        <taxon>Clostridiaceae</taxon>
        <taxon>Clostridium</taxon>
    </lineage>
</organism>
<proteinExistence type="inferred from homology"/>
<dbReference type="PATRIC" id="fig|1121305.3.peg.1281"/>
<dbReference type="InterPro" id="IPR050366">
    <property type="entry name" value="BP-dependent_transpt_permease"/>
</dbReference>
<feature type="transmembrane region" description="Helical" evidence="7">
    <location>
        <begin position="92"/>
        <end position="112"/>
    </location>
</feature>
<protein>
    <submittedName>
        <fullName evidence="9">Dipeptide transport system permease protein DppC</fullName>
    </submittedName>
</protein>
<dbReference type="GO" id="GO:0055085">
    <property type="term" value="P:transmembrane transport"/>
    <property type="evidence" value="ECO:0007669"/>
    <property type="project" value="InterPro"/>
</dbReference>
<evidence type="ECO:0000256" key="6">
    <source>
        <dbReference type="ARBA" id="ARBA00023136"/>
    </source>
</evidence>
<comment type="subcellular location">
    <subcellularLocation>
        <location evidence="1 7">Cell membrane</location>
        <topology evidence="1 7">Multi-pass membrane protein</topology>
    </subcellularLocation>
</comment>
<accession>A0A151AND4</accession>
<dbReference type="AlphaFoldDB" id="A0A151AND4"/>
<keyword evidence="3" id="KW-1003">Cell membrane</keyword>
<keyword evidence="5 7" id="KW-1133">Transmembrane helix</keyword>
<keyword evidence="4 7" id="KW-0812">Transmembrane</keyword>
<evidence type="ECO:0000259" key="8">
    <source>
        <dbReference type="PROSITE" id="PS50928"/>
    </source>
</evidence>
<dbReference type="EMBL" id="LTBB01000005">
    <property type="protein sequence ID" value="KYH29142.1"/>
    <property type="molecule type" value="Genomic_DNA"/>
</dbReference>
<feature type="transmembrane region" description="Helical" evidence="7">
    <location>
        <begin position="209"/>
        <end position="236"/>
    </location>
</feature>
<sequence>MSELEITSYIDLDKNTVKKIRINRRKKTLFLIICAIIFLLAVAIIGITMNPKSYAPNYEAKSLAPSLKHLFGTDYLGRDMFARTIKGLSTSLLLGLLAATISGFIALTFGLISATLGGKIDKIICWFVDLFMSVPHIILLMLISFMVGRGFKGVVIGVAFTHWPNLTRVIRGEVMEIKNKHYVKVAEKLGTSKFNIAKKHIMPHVIPQFIIGLILLFPHAILHEAAVTFLGFGLPLDKPAIGIILSEAMKHISTGMWWLVFFPGLALLLVVIMFDILGDNLKMLIDPNSAHE</sequence>
<dbReference type="Pfam" id="PF00528">
    <property type="entry name" value="BPD_transp_1"/>
    <property type="match status" value="1"/>
</dbReference>
<dbReference type="SUPFAM" id="SSF161098">
    <property type="entry name" value="MetI-like"/>
    <property type="match status" value="1"/>
</dbReference>
<keyword evidence="6 7" id="KW-0472">Membrane</keyword>
<dbReference type="PROSITE" id="PS50928">
    <property type="entry name" value="ABC_TM1"/>
    <property type="match status" value="1"/>
</dbReference>
<gene>
    <name evidence="9" type="primary">dppC</name>
    <name evidence="9" type="ORF">CLCOL_12790</name>
</gene>
<dbReference type="PANTHER" id="PTHR43386">
    <property type="entry name" value="OLIGOPEPTIDE TRANSPORT SYSTEM PERMEASE PROTEIN APPC"/>
    <property type="match status" value="1"/>
</dbReference>
<evidence type="ECO:0000256" key="7">
    <source>
        <dbReference type="RuleBase" id="RU363032"/>
    </source>
</evidence>
<dbReference type="InterPro" id="IPR000515">
    <property type="entry name" value="MetI-like"/>
</dbReference>
<comment type="caution">
    <text evidence="9">The sequence shown here is derived from an EMBL/GenBank/DDBJ whole genome shotgun (WGS) entry which is preliminary data.</text>
</comment>
<dbReference type="Gene3D" id="1.10.3720.10">
    <property type="entry name" value="MetI-like"/>
    <property type="match status" value="1"/>
</dbReference>
<evidence type="ECO:0000256" key="1">
    <source>
        <dbReference type="ARBA" id="ARBA00004651"/>
    </source>
</evidence>
<name>A0A151AND4_9CLOT</name>
<dbReference type="GO" id="GO:0005886">
    <property type="term" value="C:plasma membrane"/>
    <property type="evidence" value="ECO:0007669"/>
    <property type="project" value="UniProtKB-SubCell"/>
</dbReference>
<dbReference type="InterPro" id="IPR035906">
    <property type="entry name" value="MetI-like_sf"/>
</dbReference>
<feature type="transmembrane region" description="Helical" evidence="7">
    <location>
        <begin position="124"/>
        <end position="147"/>
    </location>
</feature>
<comment type="similarity">
    <text evidence="7">Belongs to the binding-protein-dependent transport system permease family.</text>
</comment>
<evidence type="ECO:0000256" key="4">
    <source>
        <dbReference type="ARBA" id="ARBA00022692"/>
    </source>
</evidence>